<dbReference type="Proteomes" id="UP000015347">
    <property type="component" value="Unassembled WGS sequence"/>
</dbReference>
<evidence type="ECO:0000313" key="2">
    <source>
        <dbReference type="Proteomes" id="UP000015347"/>
    </source>
</evidence>
<evidence type="ECO:0000313" key="1">
    <source>
        <dbReference type="EMBL" id="EPX83968.1"/>
    </source>
</evidence>
<comment type="caution">
    <text evidence="1">The sequence shown here is derived from an EMBL/GenBank/DDBJ whole genome shotgun (WGS) entry which is preliminary data.</text>
</comment>
<gene>
    <name evidence="1" type="ORF">Salmuc_01743</name>
</gene>
<dbReference type="eggNOG" id="COG4625">
    <property type="taxonomic scope" value="Bacteria"/>
</dbReference>
<evidence type="ECO:0008006" key="3">
    <source>
        <dbReference type="Google" id="ProtNLM"/>
    </source>
</evidence>
<reference evidence="2" key="1">
    <citation type="journal article" date="2014" name="Stand. Genomic Sci.">
        <title>Genome sequence of the exopolysaccharide-producing Salipiger mucosus type strain (DSM 16094(T)), a moderately halophilic member of the Roseobacter clade.</title>
        <authorList>
            <person name="Riedel T."/>
            <person name="Spring S."/>
            <person name="Fiebig A."/>
            <person name="Petersen J."/>
            <person name="Kyrpides N.C."/>
            <person name="Goker M."/>
            <person name="Klenk H.P."/>
        </authorList>
    </citation>
    <scope>NUCLEOTIDE SEQUENCE [LARGE SCALE GENOMIC DNA]</scope>
    <source>
        <strain evidence="2">DSM 16094</strain>
    </source>
</reference>
<keyword evidence="2" id="KW-1185">Reference proteome</keyword>
<dbReference type="AlphaFoldDB" id="S9QWH8"/>
<dbReference type="HOGENOM" id="CLU_055789_3_0_5"/>
<dbReference type="Gene3D" id="2.40.160.170">
    <property type="match status" value="1"/>
</dbReference>
<organism evidence="1 2">
    <name type="scientific">Salipiger mucosus DSM 16094</name>
    <dbReference type="NCBI Taxonomy" id="1123237"/>
    <lineage>
        <taxon>Bacteria</taxon>
        <taxon>Pseudomonadati</taxon>
        <taxon>Pseudomonadota</taxon>
        <taxon>Alphaproteobacteria</taxon>
        <taxon>Rhodobacterales</taxon>
        <taxon>Roseobacteraceae</taxon>
        <taxon>Salipiger</taxon>
    </lineage>
</organism>
<accession>S9QWH8</accession>
<sequence length="189" mass="20365">MPKVGTLGYGADVGYRASEQIGVRGMWREFNHGFDFEAEGEDIDGDIDLGSYGAVLDYYPTGQNFRISGGLLDMSNSVGLDTTVEETVQVSGMSVERSADVDGEIEYKGVAPILSVGWHANLTERVTYDLSLGAVFGGKPDVSLRSTGGTGAGNPDIEREIDDIEDEIENHLDAVSVYPVIEFGVAYHF</sequence>
<protein>
    <recommendedName>
        <fullName evidence="3">Outer membrane protein beta-barrel domain-containing protein</fullName>
    </recommendedName>
</protein>
<name>S9QWH8_9RHOB</name>
<proteinExistence type="predicted"/>
<dbReference type="EMBL" id="APVH01000013">
    <property type="protein sequence ID" value="EPX83968.1"/>
    <property type="molecule type" value="Genomic_DNA"/>
</dbReference>
<dbReference type="STRING" id="1123237.Salmuc_01743"/>